<gene>
    <name evidence="6" type="ORF">ONB1V03_LOCUS11476</name>
</gene>
<dbReference type="Gene3D" id="3.40.50.2300">
    <property type="match status" value="2"/>
</dbReference>
<feature type="domain" description="Receptor ligand binding region" evidence="5">
    <location>
        <begin position="10"/>
        <end position="181"/>
    </location>
</feature>
<dbReference type="Pfam" id="PF01094">
    <property type="entry name" value="ANF_receptor"/>
    <property type="match status" value="1"/>
</dbReference>
<sequence>ILKDPELREKRIVVRQFPVATGEYRTTFKELHKMGIRNIIIDVPRENIHKVLKHAQQVDMLSDYHNYFFTSLDVHTVDLEDYQYGGTNISGFNLVDENSKEYLEVIRDWQNSPPRYPNWKGESLEQLAKTEVGLVYDAVRLFAKALHDLDQTQSISIRPISCETEEPWIFGNAVTNYMRMV</sequence>
<evidence type="ECO:0000313" key="6">
    <source>
        <dbReference type="EMBL" id="CAD7654831.1"/>
    </source>
</evidence>
<proteinExistence type="predicted"/>
<comment type="subcellular location">
    <subcellularLocation>
        <location evidence="1">Membrane</location>
    </subcellularLocation>
</comment>
<feature type="non-terminal residue" evidence="6">
    <location>
        <position position="181"/>
    </location>
</feature>
<dbReference type="InterPro" id="IPR001828">
    <property type="entry name" value="ANF_lig-bd_rcpt"/>
</dbReference>
<keyword evidence="7" id="KW-1185">Reference proteome</keyword>
<evidence type="ECO:0000259" key="5">
    <source>
        <dbReference type="Pfam" id="PF01094"/>
    </source>
</evidence>
<dbReference type="AlphaFoldDB" id="A0A7R9M867"/>
<evidence type="ECO:0000256" key="2">
    <source>
        <dbReference type="ARBA" id="ARBA00022692"/>
    </source>
</evidence>
<keyword evidence="4" id="KW-0472">Membrane</keyword>
<dbReference type="EMBL" id="OC923398">
    <property type="protein sequence ID" value="CAD7654831.1"/>
    <property type="molecule type" value="Genomic_DNA"/>
</dbReference>
<evidence type="ECO:0000313" key="7">
    <source>
        <dbReference type="Proteomes" id="UP000728032"/>
    </source>
</evidence>
<accession>A0A7R9M867</accession>
<evidence type="ECO:0000256" key="1">
    <source>
        <dbReference type="ARBA" id="ARBA00004370"/>
    </source>
</evidence>
<dbReference type="GO" id="GO:0016020">
    <property type="term" value="C:membrane"/>
    <property type="evidence" value="ECO:0007669"/>
    <property type="project" value="UniProtKB-SubCell"/>
</dbReference>
<name>A0A7R9M867_9ACAR</name>
<reference evidence="6" key="1">
    <citation type="submission" date="2020-11" db="EMBL/GenBank/DDBJ databases">
        <authorList>
            <person name="Tran Van P."/>
        </authorList>
    </citation>
    <scope>NUCLEOTIDE SEQUENCE</scope>
</reference>
<keyword evidence="2" id="KW-0812">Transmembrane</keyword>
<keyword evidence="3" id="KW-1133">Transmembrane helix</keyword>
<dbReference type="InterPro" id="IPR028082">
    <property type="entry name" value="Peripla_BP_I"/>
</dbReference>
<dbReference type="SUPFAM" id="SSF53822">
    <property type="entry name" value="Periplasmic binding protein-like I"/>
    <property type="match status" value="1"/>
</dbReference>
<protein>
    <recommendedName>
        <fullName evidence="5">Receptor ligand binding region domain-containing protein</fullName>
    </recommendedName>
</protein>
<organism evidence="6">
    <name type="scientific">Oppiella nova</name>
    <dbReference type="NCBI Taxonomy" id="334625"/>
    <lineage>
        <taxon>Eukaryota</taxon>
        <taxon>Metazoa</taxon>
        <taxon>Ecdysozoa</taxon>
        <taxon>Arthropoda</taxon>
        <taxon>Chelicerata</taxon>
        <taxon>Arachnida</taxon>
        <taxon>Acari</taxon>
        <taxon>Acariformes</taxon>
        <taxon>Sarcoptiformes</taxon>
        <taxon>Oribatida</taxon>
        <taxon>Brachypylina</taxon>
        <taxon>Oppioidea</taxon>
        <taxon>Oppiidae</taxon>
        <taxon>Oppiella</taxon>
    </lineage>
</organism>
<dbReference type="EMBL" id="CAJPVJ010008573">
    <property type="protein sequence ID" value="CAG2172018.1"/>
    <property type="molecule type" value="Genomic_DNA"/>
</dbReference>
<evidence type="ECO:0000256" key="4">
    <source>
        <dbReference type="ARBA" id="ARBA00023136"/>
    </source>
</evidence>
<dbReference type="OrthoDB" id="6511852at2759"/>
<evidence type="ECO:0000256" key="3">
    <source>
        <dbReference type="ARBA" id="ARBA00022989"/>
    </source>
</evidence>
<dbReference type="Proteomes" id="UP000728032">
    <property type="component" value="Unassembled WGS sequence"/>
</dbReference>